<keyword evidence="4 7" id="KW-0479">Metal-binding</keyword>
<keyword evidence="12" id="KW-1185">Reference proteome</keyword>
<reference evidence="11" key="2">
    <citation type="journal article" date="2023" name="IMA Fungus">
        <title>Comparative genomic study of the Penicillium genus elucidates a diverse pangenome and 15 lateral gene transfer events.</title>
        <authorList>
            <person name="Petersen C."/>
            <person name="Sorensen T."/>
            <person name="Nielsen M.R."/>
            <person name="Sondergaard T.E."/>
            <person name="Sorensen J.L."/>
            <person name="Fitzpatrick D.A."/>
            <person name="Frisvad J.C."/>
            <person name="Nielsen K.L."/>
        </authorList>
    </citation>
    <scope>NUCLEOTIDE SEQUENCE</scope>
    <source>
        <strain evidence="11">IBT 19713</strain>
    </source>
</reference>
<dbReference type="Proteomes" id="UP001150941">
    <property type="component" value="Unassembled WGS sequence"/>
</dbReference>
<dbReference type="EMBL" id="JAPQKS010000005">
    <property type="protein sequence ID" value="KAJ5224997.1"/>
    <property type="molecule type" value="Genomic_DNA"/>
</dbReference>
<evidence type="ECO:0008006" key="13">
    <source>
        <dbReference type="Google" id="ProtNLM"/>
    </source>
</evidence>
<dbReference type="Pfam" id="PF02879">
    <property type="entry name" value="PGM_PMM_II"/>
    <property type="match status" value="1"/>
</dbReference>
<comment type="similarity">
    <text evidence="2 7">Belongs to the phosphohexose mutase family.</text>
</comment>
<evidence type="ECO:0000259" key="9">
    <source>
        <dbReference type="Pfam" id="PF02879"/>
    </source>
</evidence>
<dbReference type="Pfam" id="PF02880">
    <property type="entry name" value="PGM_PMM_III"/>
    <property type="match status" value="1"/>
</dbReference>
<keyword evidence="3" id="KW-0597">Phosphoprotein</keyword>
<dbReference type="GO" id="GO:0005975">
    <property type="term" value="P:carbohydrate metabolic process"/>
    <property type="evidence" value="ECO:0007669"/>
    <property type="project" value="InterPro"/>
</dbReference>
<dbReference type="Pfam" id="PF02878">
    <property type="entry name" value="PGM_PMM_I"/>
    <property type="match status" value="1"/>
</dbReference>
<evidence type="ECO:0000313" key="11">
    <source>
        <dbReference type="EMBL" id="KAJ5224997.1"/>
    </source>
</evidence>
<dbReference type="PANTHER" id="PTHR42946">
    <property type="entry name" value="PHOSPHOHEXOSE MUTASE"/>
    <property type="match status" value="1"/>
</dbReference>
<dbReference type="InterPro" id="IPR036900">
    <property type="entry name" value="A-D-PHexomutase_C_sf"/>
</dbReference>
<evidence type="ECO:0000313" key="12">
    <source>
        <dbReference type="Proteomes" id="UP001150941"/>
    </source>
</evidence>
<evidence type="ECO:0000256" key="2">
    <source>
        <dbReference type="ARBA" id="ARBA00010231"/>
    </source>
</evidence>
<reference evidence="11" key="1">
    <citation type="submission" date="2022-11" db="EMBL/GenBank/DDBJ databases">
        <authorList>
            <person name="Petersen C."/>
        </authorList>
    </citation>
    <scope>NUCLEOTIDE SEQUENCE</scope>
    <source>
        <strain evidence="11">IBT 19713</strain>
    </source>
</reference>
<sequence>MASLESQLAYEPQVLKFGTSGRRGLIIHLTQLEIYTNVTGELRYLQALPPSQGGVRKGDDFYYAYDLRPSSINYVENNRGGLCQAVEKALKDAGMNPINLGAIPTPALTYYALQKGKGSIMVTGSHIPFDRNGYKLNTSLGELLKKDEQPINESVAVARKELLAQPFAESLFDNQGMLKSRETALEPVIDDGKTAYFQRYIDFFKGETLQGFKLLVYQHSAVGRDFIVELFKALGADVLPIGRSDTFVPIDTEAIDQAQLDTLQALYDGTGQSFDAILSTDGDSDRPLLVAPDNGKLRFFSGDLLGMVVAEFLGSDAVVVPISTNDAIDIGPLANFTEPKTKIGSPYVIAGMQNSVAKGRSRVLGWEANGGFLTGSDIEYDGKVLPALPTRDAVLPLLSVLFASRKQNVSIPALFNKLPARFSRAAVIRNFPRANSLKIVARFSPTEIKGIYELSYEGDKRTNRFVDGDKVAEVDSAHTKAVDDIRAGLQSVFTSERGFGSIIRLNYTDGVRAIFDNGDVAHIRPSGNADELRIYSVANSQARADEICDLGIQEPNGLLRQLAKLV</sequence>
<evidence type="ECO:0000259" key="10">
    <source>
        <dbReference type="Pfam" id="PF02880"/>
    </source>
</evidence>
<dbReference type="InterPro" id="IPR005845">
    <property type="entry name" value="A-D-PHexomutase_a/b/a-II"/>
</dbReference>
<dbReference type="PANTHER" id="PTHR42946:SF1">
    <property type="entry name" value="PHOSPHOGLUCOMUTASE (ALPHA-D-GLUCOSE-1,6-BISPHOSPHATE-DEPENDENT)"/>
    <property type="match status" value="1"/>
</dbReference>
<keyword evidence="5 7" id="KW-0460">Magnesium</keyword>
<organism evidence="11 12">
    <name type="scientific">Penicillium chermesinum</name>
    <dbReference type="NCBI Taxonomy" id="63820"/>
    <lineage>
        <taxon>Eukaryota</taxon>
        <taxon>Fungi</taxon>
        <taxon>Dikarya</taxon>
        <taxon>Ascomycota</taxon>
        <taxon>Pezizomycotina</taxon>
        <taxon>Eurotiomycetes</taxon>
        <taxon>Eurotiomycetidae</taxon>
        <taxon>Eurotiales</taxon>
        <taxon>Aspergillaceae</taxon>
        <taxon>Penicillium</taxon>
    </lineage>
</organism>
<evidence type="ECO:0000259" key="8">
    <source>
        <dbReference type="Pfam" id="PF02878"/>
    </source>
</evidence>
<feature type="domain" description="Alpha-D-phosphohexomutase alpha/beta/alpha" evidence="10">
    <location>
        <begin position="302"/>
        <end position="421"/>
    </location>
</feature>
<dbReference type="GeneID" id="83202821"/>
<feature type="domain" description="Alpha-D-phosphohexomutase alpha/beta/alpha" evidence="8">
    <location>
        <begin position="16"/>
        <end position="155"/>
    </location>
</feature>
<dbReference type="InterPro" id="IPR016066">
    <property type="entry name" value="A-D-PHexomutase_CS"/>
</dbReference>
<dbReference type="AlphaFoldDB" id="A0A9W9NRT6"/>
<evidence type="ECO:0000256" key="1">
    <source>
        <dbReference type="ARBA" id="ARBA00001946"/>
    </source>
</evidence>
<dbReference type="InterPro" id="IPR050060">
    <property type="entry name" value="Phosphoglucosamine_mutase"/>
</dbReference>
<evidence type="ECO:0000256" key="4">
    <source>
        <dbReference type="ARBA" id="ARBA00022723"/>
    </source>
</evidence>
<dbReference type="InterPro" id="IPR005844">
    <property type="entry name" value="A-D-PHexomutase_a/b/a-I"/>
</dbReference>
<evidence type="ECO:0000256" key="3">
    <source>
        <dbReference type="ARBA" id="ARBA00022553"/>
    </source>
</evidence>
<dbReference type="Gene3D" id="3.30.310.50">
    <property type="entry name" value="Alpha-D-phosphohexomutase, C-terminal domain"/>
    <property type="match status" value="1"/>
</dbReference>
<dbReference type="SUPFAM" id="SSF53738">
    <property type="entry name" value="Phosphoglucomutase, first 3 domains"/>
    <property type="match status" value="2"/>
</dbReference>
<evidence type="ECO:0000256" key="6">
    <source>
        <dbReference type="ARBA" id="ARBA00023235"/>
    </source>
</evidence>
<evidence type="ECO:0000256" key="5">
    <source>
        <dbReference type="ARBA" id="ARBA00022842"/>
    </source>
</evidence>
<dbReference type="OrthoDB" id="1743979at2759"/>
<dbReference type="InterPro" id="IPR016055">
    <property type="entry name" value="A-D-PHexomutase_a/b/a-I/II/III"/>
</dbReference>
<dbReference type="InterPro" id="IPR005846">
    <property type="entry name" value="A-D-PHexomutase_a/b/a-III"/>
</dbReference>
<gene>
    <name evidence="11" type="ORF">N7468_006222</name>
</gene>
<keyword evidence="6" id="KW-0413">Isomerase</keyword>
<dbReference type="GO" id="GO:0004615">
    <property type="term" value="F:phosphomannomutase activity"/>
    <property type="evidence" value="ECO:0007669"/>
    <property type="project" value="TreeGrafter"/>
</dbReference>
<accession>A0A9W9NRT6</accession>
<comment type="caution">
    <text evidence="11">The sequence shown here is derived from an EMBL/GenBank/DDBJ whole genome shotgun (WGS) entry which is preliminary data.</text>
</comment>
<feature type="domain" description="Alpha-D-phosphohexomutase alpha/beta/alpha" evidence="9">
    <location>
        <begin position="196"/>
        <end position="291"/>
    </location>
</feature>
<dbReference type="RefSeq" id="XP_058328408.1">
    <property type="nucleotide sequence ID" value="XM_058475518.1"/>
</dbReference>
<proteinExistence type="inferred from homology"/>
<name>A0A9W9NRT6_9EURO</name>
<dbReference type="SUPFAM" id="SSF55957">
    <property type="entry name" value="Phosphoglucomutase, C-terminal domain"/>
    <property type="match status" value="1"/>
</dbReference>
<evidence type="ECO:0000256" key="7">
    <source>
        <dbReference type="RuleBase" id="RU004326"/>
    </source>
</evidence>
<dbReference type="GO" id="GO:0000287">
    <property type="term" value="F:magnesium ion binding"/>
    <property type="evidence" value="ECO:0007669"/>
    <property type="project" value="InterPro"/>
</dbReference>
<protein>
    <recommendedName>
        <fullName evidence="13">Phosphoglucomutase</fullName>
    </recommendedName>
</protein>
<comment type="cofactor">
    <cofactor evidence="1">
        <name>Mg(2+)</name>
        <dbReference type="ChEBI" id="CHEBI:18420"/>
    </cofactor>
</comment>
<dbReference type="Gene3D" id="3.40.120.10">
    <property type="entry name" value="Alpha-D-Glucose-1,6-Bisphosphate, subunit A, domain 3"/>
    <property type="match status" value="3"/>
</dbReference>
<dbReference type="PROSITE" id="PS00710">
    <property type="entry name" value="PGM_PMM"/>
    <property type="match status" value="1"/>
</dbReference>